<dbReference type="Gene3D" id="3.30.160.60">
    <property type="entry name" value="Classic Zinc Finger"/>
    <property type="match status" value="1"/>
</dbReference>
<reference evidence="2" key="1">
    <citation type="submission" date="2022-07" db="EMBL/GenBank/DDBJ databases">
        <title>Genome Sequence of Physisporinus lineatus.</title>
        <authorList>
            <person name="Buettner E."/>
        </authorList>
    </citation>
    <scope>NUCLEOTIDE SEQUENCE</scope>
    <source>
        <strain evidence="2">VT162</strain>
    </source>
</reference>
<feature type="compositionally biased region" description="Low complexity" evidence="1">
    <location>
        <begin position="73"/>
        <end position="89"/>
    </location>
</feature>
<evidence type="ECO:0000256" key="1">
    <source>
        <dbReference type="SAM" id="MobiDB-lite"/>
    </source>
</evidence>
<comment type="caution">
    <text evidence="2">The sequence shown here is derived from an EMBL/GenBank/DDBJ whole genome shotgun (WGS) entry which is preliminary data.</text>
</comment>
<gene>
    <name evidence="2" type="ORF">NLI96_g1489</name>
</gene>
<evidence type="ECO:0000313" key="3">
    <source>
        <dbReference type="Proteomes" id="UP001212997"/>
    </source>
</evidence>
<evidence type="ECO:0000313" key="2">
    <source>
        <dbReference type="EMBL" id="KAJ3490371.1"/>
    </source>
</evidence>
<feature type="compositionally biased region" description="Polar residues" evidence="1">
    <location>
        <begin position="25"/>
        <end position="56"/>
    </location>
</feature>
<sequence length="216" mass="23279">MTQEHPATPSQRDSSYRGADVHSDLYSSPSSSMVPIHASMSTSHHQNHSQPTSRPQYQIPPESWNAPSPHSTTLPSMSQLSASSSSSFPIMATSRRDVRRTSGEVHRAPNAALLYAQSQSQNLPPATSLAFIPPQPRSTIGPSHSIPGSGILPRLPPILQVEKQQVTTSATQAASASRRRNEANFICPVPGCGSTFTRRFNLRGTKNASNLYIAPS</sequence>
<dbReference type="EMBL" id="JANAWD010000029">
    <property type="protein sequence ID" value="KAJ3490371.1"/>
    <property type="molecule type" value="Genomic_DNA"/>
</dbReference>
<dbReference type="Proteomes" id="UP001212997">
    <property type="component" value="Unassembled WGS sequence"/>
</dbReference>
<dbReference type="AlphaFoldDB" id="A0AAD5VAR5"/>
<name>A0AAD5VAR5_9APHY</name>
<feature type="compositionally biased region" description="Polar residues" evidence="1">
    <location>
        <begin position="1"/>
        <end position="13"/>
    </location>
</feature>
<organism evidence="2 3">
    <name type="scientific">Meripilus lineatus</name>
    <dbReference type="NCBI Taxonomy" id="2056292"/>
    <lineage>
        <taxon>Eukaryota</taxon>
        <taxon>Fungi</taxon>
        <taxon>Dikarya</taxon>
        <taxon>Basidiomycota</taxon>
        <taxon>Agaricomycotina</taxon>
        <taxon>Agaricomycetes</taxon>
        <taxon>Polyporales</taxon>
        <taxon>Meripilaceae</taxon>
        <taxon>Meripilus</taxon>
    </lineage>
</organism>
<protein>
    <submittedName>
        <fullName evidence="2">Uncharacterized protein</fullName>
    </submittedName>
</protein>
<keyword evidence="3" id="KW-1185">Reference proteome</keyword>
<accession>A0AAD5VAR5</accession>
<feature type="region of interest" description="Disordered" evidence="1">
    <location>
        <begin position="1"/>
        <end position="89"/>
    </location>
</feature>
<proteinExistence type="predicted"/>